<keyword evidence="4" id="KW-0472">Membrane</keyword>
<dbReference type="CDD" id="cd01949">
    <property type="entry name" value="GGDEF"/>
    <property type="match status" value="1"/>
</dbReference>
<keyword evidence="4" id="KW-0812">Transmembrane</keyword>
<dbReference type="SMART" id="SM00267">
    <property type="entry name" value="GGDEF"/>
    <property type="match status" value="1"/>
</dbReference>
<protein>
    <recommendedName>
        <fullName evidence="2">diguanylate cyclase</fullName>
        <ecNumber evidence="2">2.7.7.65</ecNumber>
    </recommendedName>
</protein>
<dbReference type="PANTHER" id="PTHR45138">
    <property type="entry name" value="REGULATORY COMPONENTS OF SENSORY TRANSDUCTION SYSTEM"/>
    <property type="match status" value="1"/>
</dbReference>
<organism evidence="6 7">
    <name type="scientific">Methylophaga thiooxydans</name>
    <dbReference type="NCBI Taxonomy" id="392484"/>
    <lineage>
        <taxon>Bacteria</taxon>
        <taxon>Pseudomonadati</taxon>
        <taxon>Pseudomonadota</taxon>
        <taxon>Gammaproteobacteria</taxon>
        <taxon>Thiotrichales</taxon>
        <taxon>Piscirickettsiaceae</taxon>
        <taxon>Methylophaga</taxon>
    </lineage>
</organism>
<evidence type="ECO:0000256" key="4">
    <source>
        <dbReference type="SAM" id="Phobius"/>
    </source>
</evidence>
<evidence type="ECO:0000256" key="1">
    <source>
        <dbReference type="ARBA" id="ARBA00001946"/>
    </source>
</evidence>
<dbReference type="EC" id="2.7.7.65" evidence="2"/>
<evidence type="ECO:0000259" key="5">
    <source>
        <dbReference type="PROSITE" id="PS50887"/>
    </source>
</evidence>
<dbReference type="InterPro" id="IPR000160">
    <property type="entry name" value="GGDEF_dom"/>
</dbReference>
<dbReference type="InterPro" id="IPR001638">
    <property type="entry name" value="Solute-binding_3/MltF_N"/>
</dbReference>
<dbReference type="Pfam" id="PF00497">
    <property type="entry name" value="SBP_bac_3"/>
    <property type="match status" value="1"/>
</dbReference>
<dbReference type="InterPro" id="IPR050469">
    <property type="entry name" value="Diguanylate_Cyclase"/>
</dbReference>
<dbReference type="SMART" id="SM00062">
    <property type="entry name" value="PBPb"/>
    <property type="match status" value="1"/>
</dbReference>
<dbReference type="AlphaFoldDB" id="A0A0A0BFX7"/>
<gene>
    <name evidence="6" type="ORF">LP43_1054</name>
</gene>
<comment type="caution">
    <text evidence="6">The sequence shown here is derived from an EMBL/GenBank/DDBJ whole genome shotgun (WGS) entry which is preliminary data.</text>
</comment>
<dbReference type="STRING" id="392484.LP43_1054"/>
<dbReference type="Proteomes" id="UP000029999">
    <property type="component" value="Unassembled WGS sequence"/>
</dbReference>
<dbReference type="PANTHER" id="PTHR45138:SF9">
    <property type="entry name" value="DIGUANYLATE CYCLASE DGCM-RELATED"/>
    <property type="match status" value="1"/>
</dbReference>
<dbReference type="Gene3D" id="3.40.190.10">
    <property type="entry name" value="Periplasmic binding protein-like II"/>
    <property type="match status" value="2"/>
</dbReference>
<dbReference type="FunFam" id="3.30.70.270:FF:000001">
    <property type="entry name" value="Diguanylate cyclase domain protein"/>
    <property type="match status" value="1"/>
</dbReference>
<accession>A0A0A0BFX7</accession>
<dbReference type="SUPFAM" id="SSF55073">
    <property type="entry name" value="Nucleotide cyclase"/>
    <property type="match status" value="1"/>
</dbReference>
<keyword evidence="4" id="KW-1133">Transmembrane helix</keyword>
<comment type="cofactor">
    <cofactor evidence="1">
        <name>Mg(2+)</name>
        <dbReference type="ChEBI" id="CHEBI:18420"/>
    </cofactor>
</comment>
<dbReference type="Gene3D" id="3.30.70.270">
    <property type="match status" value="1"/>
</dbReference>
<sequence>MMMMAFISLCSGFTQAADQRLKLSEQEQAFLASLDVIRVCTDPDWLPYEAIDQDGRYIGIMSDFHQHWSELLGTPIELQPSDDWQHALTLMQNKQCDVLSSAQDTPSRRSYLAFTKPFIFYPFAVATQPDNTFIINLRQVIDKHFVMVEGYAGVDIVRNAYPDISLATVNSAAEGLKQVETGHVFGYIDTVPSINYQTLKHGISHIKINGILEQRYAMSVGIRSDLPLLLSIYNKAIAVTTEETRQQILNNWLSLSFHQNVDLTWLWRMLIVIAVVVALFFYRYLLVNEHNRELQRVNKKLEQLSQRDHLTGIHNRYYLDQAFQQELTRYKRYQHGFTIVMLDIDLFKQINDNYGHVVGDDVIKQIAALLREHVRDQDVVARWGGEEFLILNPETALDGARTLAEHLRRLIRRTPFTVDKIEVTVSFGVTDYRAGEDIETMIQRADSALYQAKQSGRDKTVVF</sequence>
<evidence type="ECO:0000313" key="7">
    <source>
        <dbReference type="Proteomes" id="UP000029999"/>
    </source>
</evidence>
<reference evidence="6 7" key="1">
    <citation type="submission" date="2014-09" db="EMBL/GenBank/DDBJ databases">
        <authorList>
            <person name="Grob C."/>
            <person name="Taubert M."/>
            <person name="Howat A.M."/>
            <person name="Burns O.J."/>
            <person name="Dixon J.L."/>
            <person name="Chen Y."/>
            <person name="Murrell J.C."/>
        </authorList>
    </citation>
    <scope>NUCLEOTIDE SEQUENCE [LARGE SCALE GENOMIC DNA]</scope>
    <source>
        <strain evidence="6">L4</strain>
    </source>
</reference>
<dbReference type="EMBL" id="JRQD01000002">
    <property type="protein sequence ID" value="KGM07443.1"/>
    <property type="molecule type" value="Genomic_DNA"/>
</dbReference>
<evidence type="ECO:0000256" key="2">
    <source>
        <dbReference type="ARBA" id="ARBA00012528"/>
    </source>
</evidence>
<dbReference type="SUPFAM" id="SSF53850">
    <property type="entry name" value="Periplasmic binding protein-like II"/>
    <property type="match status" value="1"/>
</dbReference>
<dbReference type="GO" id="GO:0052621">
    <property type="term" value="F:diguanylate cyclase activity"/>
    <property type="evidence" value="ECO:0007669"/>
    <property type="project" value="UniProtKB-EC"/>
</dbReference>
<dbReference type="InterPro" id="IPR029787">
    <property type="entry name" value="Nucleotide_cyclase"/>
</dbReference>
<dbReference type="InterPro" id="IPR043128">
    <property type="entry name" value="Rev_trsase/Diguanyl_cyclase"/>
</dbReference>
<evidence type="ECO:0000256" key="3">
    <source>
        <dbReference type="ARBA" id="ARBA00034247"/>
    </source>
</evidence>
<feature type="transmembrane region" description="Helical" evidence="4">
    <location>
        <begin position="265"/>
        <end position="286"/>
    </location>
</feature>
<proteinExistence type="predicted"/>
<dbReference type="NCBIfam" id="TIGR00254">
    <property type="entry name" value="GGDEF"/>
    <property type="match status" value="1"/>
</dbReference>
<name>A0A0A0BFX7_9GAMM</name>
<dbReference type="CDD" id="cd13708">
    <property type="entry name" value="PBP2_BvgS_like_1"/>
    <property type="match status" value="1"/>
</dbReference>
<dbReference type="Pfam" id="PF00990">
    <property type="entry name" value="GGDEF"/>
    <property type="match status" value="1"/>
</dbReference>
<evidence type="ECO:0000313" key="6">
    <source>
        <dbReference type="EMBL" id="KGM07443.1"/>
    </source>
</evidence>
<comment type="catalytic activity">
    <reaction evidence="3">
        <text>2 GTP = 3',3'-c-di-GMP + 2 diphosphate</text>
        <dbReference type="Rhea" id="RHEA:24898"/>
        <dbReference type="ChEBI" id="CHEBI:33019"/>
        <dbReference type="ChEBI" id="CHEBI:37565"/>
        <dbReference type="ChEBI" id="CHEBI:58805"/>
        <dbReference type="EC" id="2.7.7.65"/>
    </reaction>
</comment>
<feature type="domain" description="GGDEF" evidence="5">
    <location>
        <begin position="335"/>
        <end position="463"/>
    </location>
</feature>
<dbReference type="PROSITE" id="PS50887">
    <property type="entry name" value="GGDEF"/>
    <property type="match status" value="1"/>
</dbReference>